<evidence type="ECO:0000313" key="2">
    <source>
        <dbReference type="EMBL" id="CEK49200.1"/>
    </source>
</evidence>
<reference evidence="2" key="1">
    <citation type="submission" date="2014-12" db="EMBL/GenBank/DDBJ databases">
        <title>Insight into the proteome of Arion vulgaris.</title>
        <authorList>
            <person name="Aradska J."/>
            <person name="Bulat T."/>
            <person name="Smidak R."/>
            <person name="Sarate P."/>
            <person name="Gangsoo J."/>
            <person name="Sialana F."/>
            <person name="Bilban M."/>
            <person name="Lubec G."/>
        </authorList>
    </citation>
    <scope>NUCLEOTIDE SEQUENCE</scope>
    <source>
        <tissue evidence="2">Skin</tissue>
    </source>
</reference>
<organism evidence="2">
    <name type="scientific">Arion vulgaris</name>
    <dbReference type="NCBI Taxonomy" id="1028688"/>
    <lineage>
        <taxon>Eukaryota</taxon>
        <taxon>Metazoa</taxon>
        <taxon>Spiralia</taxon>
        <taxon>Lophotrochozoa</taxon>
        <taxon>Mollusca</taxon>
        <taxon>Gastropoda</taxon>
        <taxon>Heterobranchia</taxon>
        <taxon>Euthyneura</taxon>
        <taxon>Panpulmonata</taxon>
        <taxon>Eupulmonata</taxon>
        <taxon>Stylommatophora</taxon>
        <taxon>Helicina</taxon>
        <taxon>Arionoidea</taxon>
        <taxon>Arionidae</taxon>
        <taxon>Arion</taxon>
    </lineage>
</organism>
<name>A0A0B6Y0X6_9EUPU</name>
<dbReference type="AlphaFoldDB" id="A0A0B6Y0X6"/>
<keyword evidence="1" id="KW-0812">Transmembrane</keyword>
<protein>
    <submittedName>
        <fullName evidence="2">Uncharacterized protein</fullName>
    </submittedName>
</protein>
<keyword evidence="1" id="KW-1133">Transmembrane helix</keyword>
<feature type="non-terminal residue" evidence="2">
    <location>
        <position position="118"/>
    </location>
</feature>
<accession>A0A0B6Y0X6</accession>
<proteinExistence type="predicted"/>
<keyword evidence="1" id="KW-0472">Membrane</keyword>
<gene>
    <name evidence="2" type="primary">ORF6806</name>
</gene>
<evidence type="ECO:0000256" key="1">
    <source>
        <dbReference type="SAM" id="Phobius"/>
    </source>
</evidence>
<sequence>MSDPPLLIHAEMCIGLHSLTWTTLLVLFVNANFIFLTRAQMTANEYSDTNNDSSLAFNDSRQKYVALSETPAQIDGFKNVQIPDSKMVHLKQVLRSHFVSIESGLKMDNDRRARKSHQ</sequence>
<dbReference type="EMBL" id="HACG01002335">
    <property type="protein sequence ID" value="CEK49200.1"/>
    <property type="molecule type" value="Transcribed_RNA"/>
</dbReference>
<feature type="transmembrane region" description="Helical" evidence="1">
    <location>
        <begin position="6"/>
        <end position="31"/>
    </location>
</feature>